<organism evidence="3 4">
    <name type="scientific">Novosphingobium pentaromativorans US6-1</name>
    <dbReference type="NCBI Taxonomy" id="1088721"/>
    <lineage>
        <taxon>Bacteria</taxon>
        <taxon>Pseudomonadati</taxon>
        <taxon>Pseudomonadota</taxon>
        <taxon>Alphaproteobacteria</taxon>
        <taxon>Sphingomonadales</taxon>
        <taxon>Sphingomonadaceae</taxon>
        <taxon>Novosphingobium</taxon>
    </lineage>
</organism>
<dbReference type="AlphaFoldDB" id="G6EIT8"/>
<evidence type="ECO:0000313" key="3">
    <source>
        <dbReference type="EMBL" id="EHJ58697.1"/>
    </source>
</evidence>
<evidence type="ECO:0008006" key="5">
    <source>
        <dbReference type="Google" id="ProtNLM"/>
    </source>
</evidence>
<dbReference type="Proteomes" id="UP000004030">
    <property type="component" value="Unassembled WGS sequence"/>
</dbReference>
<keyword evidence="2" id="KW-0732">Signal</keyword>
<accession>G6EIT8</accession>
<reference evidence="3 4" key="1">
    <citation type="journal article" date="2012" name="J. Bacteriol.">
        <title>Genome sequence of benzo(a)pyrene-degrading bacterium Novosphingobium pentaromativorans US6-1.</title>
        <authorList>
            <person name="Luo Y.R."/>
            <person name="Kang S.G."/>
            <person name="Kim S.J."/>
            <person name="Kim M.R."/>
            <person name="Li N."/>
            <person name="Lee J.H."/>
            <person name="Kwon K.K."/>
        </authorList>
    </citation>
    <scope>NUCLEOTIDE SEQUENCE [LARGE SCALE GENOMIC DNA]</scope>
    <source>
        <strain evidence="3 4">US6-1</strain>
    </source>
</reference>
<feature type="chain" id="PRO_5003488323" description="Lipoprotein" evidence="2">
    <location>
        <begin position="20"/>
        <end position="95"/>
    </location>
</feature>
<protein>
    <recommendedName>
        <fullName evidence="5">Lipoprotein</fullName>
    </recommendedName>
</protein>
<comment type="caution">
    <text evidence="3">The sequence shown here is derived from an EMBL/GenBank/DDBJ whole genome shotgun (WGS) entry which is preliminary data.</text>
</comment>
<gene>
    <name evidence="3" type="ORF">NSU_4259</name>
</gene>
<dbReference type="eggNOG" id="ENOG5031W1G">
    <property type="taxonomic scope" value="Bacteria"/>
</dbReference>
<evidence type="ECO:0000256" key="2">
    <source>
        <dbReference type="SAM" id="SignalP"/>
    </source>
</evidence>
<proteinExistence type="predicted"/>
<dbReference type="OrthoDB" id="7409056at2"/>
<evidence type="ECO:0000256" key="1">
    <source>
        <dbReference type="SAM" id="MobiDB-lite"/>
    </source>
</evidence>
<sequence>MLPGLTAALFLVAGLSACATTDTPPYMGGPDNFGEANRQTMMAQVIDPDPHYDTAIPETSGDHAADAVERYREGKVKQPERMTTTSSMSSGGGSN</sequence>
<keyword evidence="4" id="KW-1185">Reference proteome</keyword>
<dbReference type="STRING" id="1088721.JI59_03265"/>
<name>G6EIT8_9SPHN</name>
<dbReference type="EMBL" id="AGFM01000065">
    <property type="protein sequence ID" value="EHJ58697.1"/>
    <property type="molecule type" value="Genomic_DNA"/>
</dbReference>
<feature type="region of interest" description="Disordered" evidence="1">
    <location>
        <begin position="72"/>
        <end position="95"/>
    </location>
</feature>
<dbReference type="KEGG" id="npn:JI59_03265"/>
<evidence type="ECO:0000313" key="4">
    <source>
        <dbReference type="Proteomes" id="UP000004030"/>
    </source>
</evidence>
<feature type="signal peptide" evidence="2">
    <location>
        <begin position="1"/>
        <end position="19"/>
    </location>
</feature>
<dbReference type="PATRIC" id="fig|1088721.3.peg.4197"/>